<dbReference type="PROSITE" id="PS01124">
    <property type="entry name" value="HTH_ARAC_FAMILY_2"/>
    <property type="match status" value="1"/>
</dbReference>
<sequence length="526" mass="60039">MAGSHRLMIVVEGRGMLELDGRIYEIARRKVCLLRPGMLIDLQTDKEQPLVYYRIDFDLWKPKEAEGGNREADTGPGQELALFQKEQLNVPPFGGLTGAHFYEQVRLAEQLCSCRAERKKRQSFREQALLNELLAILVSETADGSTGSAEKIEQTIEYMESRYRHDISRETLAGIAGMSVWHYSHVFKQRTGRSPMEYLNEIRMKRAKEQLLTSRAPIRDIARQVGFGDEFYFSRRFKKTVGVSPTAFLRHRNEKIAALSFPYTGHLMSLGVIPYVAVVDCQRDKHRQAFFPGIPYYLRRDKVMHADIWEHNLQVLAQAKPQLILCSEYEEALAEPLIRKIAPTAVISWMAMDWRRHFRQVAFLTGKEREAERWLHAYEMKAAAAGALIRASIGSETVSVVHIMQGDILVYGNRNAGAVLFGDLKLTPAYDPESIGTYAVIEAEDLSRYTGDHLLLIVDTDPASLRRWDRLSGAAAWRELAAVRSNRVYRQTEMPWLDYSPLAHDMIIDAAVNLFCRMENGAGRER</sequence>
<proteinExistence type="predicted"/>
<evidence type="ECO:0000259" key="5">
    <source>
        <dbReference type="PROSITE" id="PS50983"/>
    </source>
</evidence>
<keyword evidence="2" id="KW-0238">DNA-binding</keyword>
<evidence type="ECO:0000256" key="3">
    <source>
        <dbReference type="ARBA" id="ARBA00023163"/>
    </source>
</evidence>
<dbReference type="Pfam" id="PF01497">
    <property type="entry name" value="Peripla_BP_2"/>
    <property type="match status" value="1"/>
</dbReference>
<comment type="caution">
    <text evidence="6">The sequence shown here is derived from an EMBL/GenBank/DDBJ whole genome shotgun (WGS) entry which is preliminary data.</text>
</comment>
<keyword evidence="1" id="KW-0805">Transcription regulation</keyword>
<dbReference type="Pfam" id="PF12833">
    <property type="entry name" value="HTH_18"/>
    <property type="match status" value="1"/>
</dbReference>
<dbReference type="Proteomes" id="UP001168883">
    <property type="component" value="Unassembled WGS sequence"/>
</dbReference>
<dbReference type="InterPro" id="IPR003313">
    <property type="entry name" value="AraC-bd"/>
</dbReference>
<dbReference type="InterPro" id="IPR018062">
    <property type="entry name" value="HTH_AraC-typ_CS"/>
</dbReference>
<evidence type="ECO:0000313" key="6">
    <source>
        <dbReference type="EMBL" id="MDO3681934.1"/>
    </source>
</evidence>
<protein>
    <submittedName>
        <fullName evidence="6">Helix-turn-helix domain-containing protein</fullName>
    </submittedName>
</protein>
<dbReference type="InterPro" id="IPR018060">
    <property type="entry name" value="HTH_AraC"/>
</dbReference>
<dbReference type="EMBL" id="JAUMKJ010000087">
    <property type="protein sequence ID" value="MDO3681934.1"/>
    <property type="molecule type" value="Genomic_DNA"/>
</dbReference>
<name>A0ABT8VLU1_9BACL</name>
<dbReference type="PANTHER" id="PTHR43280:SF2">
    <property type="entry name" value="HTH-TYPE TRANSCRIPTIONAL REGULATOR EXSA"/>
    <property type="match status" value="1"/>
</dbReference>
<keyword evidence="7" id="KW-1185">Reference proteome</keyword>
<evidence type="ECO:0000256" key="1">
    <source>
        <dbReference type="ARBA" id="ARBA00023015"/>
    </source>
</evidence>
<dbReference type="PRINTS" id="PR00032">
    <property type="entry name" value="HTHARAC"/>
</dbReference>
<dbReference type="InterPro" id="IPR020449">
    <property type="entry name" value="Tscrpt_reg_AraC-type_HTH"/>
</dbReference>
<gene>
    <name evidence="6" type="ORF">Q3C12_33610</name>
</gene>
<feature type="domain" description="Fe/B12 periplasmic-binding" evidence="5">
    <location>
        <begin position="255"/>
        <end position="519"/>
    </location>
</feature>
<dbReference type="InterPro" id="IPR002491">
    <property type="entry name" value="ABC_transptr_periplasmic_BD"/>
</dbReference>
<accession>A0ABT8VLU1</accession>
<feature type="domain" description="HTH araC/xylS-type" evidence="4">
    <location>
        <begin position="153"/>
        <end position="251"/>
    </location>
</feature>
<dbReference type="InterPro" id="IPR009057">
    <property type="entry name" value="Homeodomain-like_sf"/>
</dbReference>
<evidence type="ECO:0000256" key="2">
    <source>
        <dbReference type="ARBA" id="ARBA00023125"/>
    </source>
</evidence>
<dbReference type="PROSITE" id="PS00041">
    <property type="entry name" value="HTH_ARAC_FAMILY_1"/>
    <property type="match status" value="1"/>
</dbReference>
<dbReference type="PANTHER" id="PTHR43280">
    <property type="entry name" value="ARAC-FAMILY TRANSCRIPTIONAL REGULATOR"/>
    <property type="match status" value="1"/>
</dbReference>
<dbReference type="InterPro" id="IPR037923">
    <property type="entry name" value="HTH-like"/>
</dbReference>
<dbReference type="Pfam" id="PF02311">
    <property type="entry name" value="AraC_binding"/>
    <property type="match status" value="1"/>
</dbReference>
<dbReference type="SMART" id="SM00342">
    <property type="entry name" value="HTH_ARAC"/>
    <property type="match status" value="1"/>
</dbReference>
<dbReference type="SUPFAM" id="SSF53807">
    <property type="entry name" value="Helical backbone' metal receptor"/>
    <property type="match status" value="1"/>
</dbReference>
<reference evidence="6" key="1">
    <citation type="submission" date="2023-07" db="EMBL/GenBank/DDBJ databases">
        <authorList>
            <person name="Aktuganov G."/>
            <person name="Boyko T."/>
            <person name="Delegan Y."/>
            <person name="Galimzianova N."/>
            <person name="Gilvanova E."/>
            <person name="Korobov V."/>
            <person name="Kuzmina L."/>
            <person name="Melentiev A."/>
            <person name="Milman P."/>
            <person name="Ryabova A."/>
            <person name="Stupak E."/>
            <person name="Yasakov T."/>
            <person name="Zharikova N."/>
            <person name="Zhurenko E."/>
        </authorList>
    </citation>
    <scope>NUCLEOTIDE SEQUENCE</scope>
    <source>
        <strain evidence="6">IB-739</strain>
    </source>
</reference>
<dbReference type="SUPFAM" id="SSF51215">
    <property type="entry name" value="Regulatory protein AraC"/>
    <property type="match status" value="1"/>
</dbReference>
<organism evidence="6 7">
    <name type="scientific">Paenibacillus ehimensis</name>
    <dbReference type="NCBI Taxonomy" id="79264"/>
    <lineage>
        <taxon>Bacteria</taxon>
        <taxon>Bacillati</taxon>
        <taxon>Bacillota</taxon>
        <taxon>Bacilli</taxon>
        <taxon>Bacillales</taxon>
        <taxon>Paenibacillaceae</taxon>
        <taxon>Paenibacillus</taxon>
    </lineage>
</organism>
<evidence type="ECO:0000259" key="4">
    <source>
        <dbReference type="PROSITE" id="PS01124"/>
    </source>
</evidence>
<dbReference type="SUPFAM" id="SSF46689">
    <property type="entry name" value="Homeodomain-like"/>
    <property type="match status" value="2"/>
</dbReference>
<dbReference type="Gene3D" id="3.40.50.1980">
    <property type="entry name" value="Nitrogenase molybdenum iron protein domain"/>
    <property type="match status" value="2"/>
</dbReference>
<dbReference type="PROSITE" id="PS50983">
    <property type="entry name" value="FE_B12_PBP"/>
    <property type="match status" value="1"/>
</dbReference>
<evidence type="ECO:0000313" key="7">
    <source>
        <dbReference type="Proteomes" id="UP001168883"/>
    </source>
</evidence>
<dbReference type="Gene3D" id="1.10.10.60">
    <property type="entry name" value="Homeodomain-like"/>
    <property type="match status" value="2"/>
</dbReference>
<keyword evidence="3" id="KW-0804">Transcription</keyword>